<dbReference type="AlphaFoldDB" id="A0AAE4JG85"/>
<reference evidence="1 2" key="1">
    <citation type="submission" date="2022-06" db="EMBL/GenBank/DDBJ databases">
        <title>Haloarcula sp. a new haloarchaeum isolate from saline soil.</title>
        <authorList>
            <person name="Strakova D."/>
            <person name="Galisteo C."/>
            <person name="Sanchez-Porro C."/>
            <person name="Ventosa A."/>
        </authorList>
    </citation>
    <scope>NUCLEOTIDE SEQUENCE [LARGE SCALE GENOMIC DNA]</scope>
    <source>
        <strain evidence="1 2">S1AR25-5A</strain>
    </source>
</reference>
<organism evidence="1 2">
    <name type="scientific">Haloarcula terrestris</name>
    <dbReference type="NCBI Taxonomy" id="2950533"/>
    <lineage>
        <taxon>Archaea</taxon>
        <taxon>Methanobacteriati</taxon>
        <taxon>Methanobacteriota</taxon>
        <taxon>Stenosarchaea group</taxon>
        <taxon>Halobacteria</taxon>
        <taxon>Halobacteriales</taxon>
        <taxon>Haloarculaceae</taxon>
        <taxon>Haloarcula</taxon>
    </lineage>
</organism>
<gene>
    <name evidence="1" type="ORF">NDI54_02905</name>
</gene>
<accession>A0AAE4JG85</accession>
<proteinExistence type="predicted"/>
<evidence type="ECO:0000313" key="2">
    <source>
        <dbReference type="Proteomes" id="UP001253439"/>
    </source>
</evidence>
<dbReference type="RefSeq" id="WP_310894983.1">
    <property type="nucleotide sequence ID" value="NZ_JAMQOM010000001.1"/>
</dbReference>
<keyword evidence="2" id="KW-1185">Reference proteome</keyword>
<evidence type="ECO:0000313" key="1">
    <source>
        <dbReference type="EMBL" id="MDS0220295.1"/>
    </source>
</evidence>
<protein>
    <submittedName>
        <fullName evidence="1">Uncharacterized protein</fullName>
    </submittedName>
</protein>
<dbReference type="PROSITE" id="PS51257">
    <property type="entry name" value="PROKAR_LIPOPROTEIN"/>
    <property type="match status" value="1"/>
</dbReference>
<dbReference type="Proteomes" id="UP001253439">
    <property type="component" value="Unassembled WGS sequence"/>
</dbReference>
<comment type="caution">
    <text evidence="1">The sequence shown here is derived from an EMBL/GenBank/DDBJ whole genome shotgun (WGS) entry which is preliminary data.</text>
</comment>
<sequence length="318" mass="34654">MVPSIARRRLLRTVGSIALGGLAGCTAPDVFGADGTEHEYTLTVDAVETSPVEYALYSPDDDPLFGAPARETLANILPDGRHTTYGYQPVTEDEYVEHDGRYFQTAVIVTGSDDIDRTLVRAEPLADDATVPDDAVPVDSLDRPSARVVKILHSHAQTGGESDSDDLLRNGAYVLRRPAERESPLSAGDLDGRVVTMQSGGPWNYRIETATRRISETAYTTLALEVAASREQFREVVFDTRIDADLTQESVSADVQSTLDRAIGRGRYVETTPLSPSFETLLERLDLGSVDSGVNGQLLWYDASLYRYGLYISDASGD</sequence>
<dbReference type="EMBL" id="JAMQOM010000001">
    <property type="protein sequence ID" value="MDS0220295.1"/>
    <property type="molecule type" value="Genomic_DNA"/>
</dbReference>
<name>A0AAE4JG85_9EURY</name>